<comment type="caution">
    <text evidence="2">The sequence shown here is derived from an EMBL/GenBank/DDBJ whole genome shotgun (WGS) entry which is preliminary data.</text>
</comment>
<evidence type="ECO:0000256" key="1">
    <source>
        <dbReference type="SAM" id="Phobius"/>
    </source>
</evidence>
<evidence type="ECO:0000313" key="2">
    <source>
        <dbReference type="EMBL" id="KAA1053874.1"/>
    </source>
</evidence>
<organism evidence="2 3">
    <name type="scientific">Azospirillum argentinense</name>
    <dbReference type="NCBI Taxonomy" id="2970906"/>
    <lineage>
        <taxon>Bacteria</taxon>
        <taxon>Pseudomonadati</taxon>
        <taxon>Pseudomonadota</taxon>
        <taxon>Alphaproteobacteria</taxon>
        <taxon>Rhodospirillales</taxon>
        <taxon>Azospirillaceae</taxon>
        <taxon>Azospirillum</taxon>
    </lineage>
</organism>
<evidence type="ECO:0000313" key="3">
    <source>
        <dbReference type="Proteomes" id="UP000325333"/>
    </source>
</evidence>
<sequence length="83" mass="8730">MLAKFTTLLRPALSLVGALICAAMVLSGLRFWFDLIWSGMVSTEFPAALASVSPIGNVALIAVLGILIFLGASDGTPPTMRKH</sequence>
<protein>
    <submittedName>
        <fullName evidence="2">Uncharacterized protein</fullName>
    </submittedName>
</protein>
<keyword evidence="1" id="KW-0812">Transmembrane</keyword>
<reference evidence="2 3" key="1">
    <citation type="submission" date="2019-07" db="EMBL/GenBank/DDBJ databases">
        <title>Genome sequencing of the stress-tolerant strain Azospirillum brasilense Az19.</title>
        <authorList>
            <person name="Maroniche G.A."/>
            <person name="Garcia J.E."/>
            <person name="Pagnussat L."/>
            <person name="Amenta M."/>
            <person name="Creus C.M."/>
        </authorList>
    </citation>
    <scope>NUCLEOTIDE SEQUENCE [LARGE SCALE GENOMIC DNA]</scope>
    <source>
        <strain evidence="2 3">Az19</strain>
    </source>
</reference>
<name>A0A5B0KST9_9PROT</name>
<feature type="transmembrane region" description="Helical" evidence="1">
    <location>
        <begin position="45"/>
        <end position="72"/>
    </location>
</feature>
<keyword evidence="1" id="KW-0472">Membrane</keyword>
<dbReference type="RefSeq" id="WP_149650982.1">
    <property type="nucleotide sequence ID" value="NZ_VEWN01000013.1"/>
</dbReference>
<dbReference type="Proteomes" id="UP000325333">
    <property type="component" value="Unassembled WGS sequence"/>
</dbReference>
<accession>A0A5B0KST9</accession>
<proteinExistence type="predicted"/>
<keyword evidence="1" id="KW-1133">Transmembrane helix</keyword>
<dbReference type="EMBL" id="VEWN01000013">
    <property type="protein sequence ID" value="KAA1053874.1"/>
    <property type="molecule type" value="Genomic_DNA"/>
</dbReference>
<dbReference type="AlphaFoldDB" id="A0A5B0KST9"/>
<feature type="transmembrane region" description="Helical" evidence="1">
    <location>
        <begin position="12"/>
        <end position="33"/>
    </location>
</feature>
<gene>
    <name evidence="2" type="ORF">FH063_002456</name>
</gene>